<evidence type="ECO:0000256" key="1">
    <source>
        <dbReference type="ARBA" id="ARBA00022723"/>
    </source>
</evidence>
<dbReference type="InterPro" id="IPR043502">
    <property type="entry name" value="DNA/RNA_pol_sf"/>
</dbReference>
<dbReference type="GO" id="GO:0016787">
    <property type="term" value="F:hydrolase activity"/>
    <property type="evidence" value="ECO:0007669"/>
    <property type="project" value="UniProtKB-KW"/>
</dbReference>
<dbReference type="SUPFAM" id="SSF53098">
    <property type="entry name" value="Ribonuclease H-like"/>
    <property type="match status" value="1"/>
</dbReference>
<name>A0A6L2N4V6_TANCI</name>
<dbReference type="InterPro" id="IPR012337">
    <property type="entry name" value="RNaseH-like_sf"/>
</dbReference>
<dbReference type="GO" id="GO:0046872">
    <property type="term" value="F:metal ion binding"/>
    <property type="evidence" value="ECO:0007669"/>
    <property type="project" value="UniProtKB-KW"/>
</dbReference>
<feature type="region of interest" description="Disordered" evidence="3">
    <location>
        <begin position="626"/>
        <end position="653"/>
    </location>
</feature>
<dbReference type="Gene3D" id="3.30.420.10">
    <property type="entry name" value="Ribonuclease H-like superfamily/Ribonuclease H"/>
    <property type="match status" value="1"/>
</dbReference>
<evidence type="ECO:0000259" key="4">
    <source>
        <dbReference type="PROSITE" id="PS50994"/>
    </source>
</evidence>
<protein>
    <submittedName>
        <fullName evidence="5">Putative ribonuclease H-like domain-containing protein</fullName>
    </submittedName>
</protein>
<dbReference type="PANTHER" id="PTHR42648">
    <property type="entry name" value="TRANSPOSASE, PUTATIVE-RELATED"/>
    <property type="match status" value="1"/>
</dbReference>
<sequence length="1016" mass="116752">MQLVDMTQELPSPLSQCHSIFRMLDHQIRRARLHSNLGILVSGSSSMCFRFLPEELNVCILSTTKPNVCTAQIITNSTNDSEVTNDKSCTKTCLKNYETLKKQCDDLIYKLNQTEFKADTYKRGLATVEEQLVTYKKNEVLFSEEVAVLFSEEVAVLKREVACKNYEINVLKSEFEKVKQEKKGIEFKIEKFDNASKSLDKLIGGQITDNSKKGLGYHAIPPPHPLIYNGPTKLDLSYFGLDEFKEPEFKGYVPRDSKQESNTIHDQKSDDSKENFDDSFAKEQVLKDISSFVVSPLNINCTHHQRQRRVSGNNYNRLDSNYYAKTTHPSAQRNMPPRAVLLKTSLRPFNIARPVYTAYPKQTVYSARSMTHFSKQAQATIQRPFYKQTTLANRYFHQKANTARPRVVYTARPYIAQVNTVRVKRFNVVKALACWVWRSTRPNGASFVFKRHNYIDARGRSNFKLPDESQILLKFHRKDNMYSFDIKNIVPKEILTCLVAKATLDESLLWHRRLATKDETSEILKNVIKDKENLVDKQVKIIRCDNGTEFRNKVMDDFCKEKGIKREYIVARTPQQNGVAERKNRTLIEATRTMLANSKLPTIFWAEAVSTACYVQNRKDASYFDTPLKDVEDGTHNKDDDKYKSDDDNSSKEVDAAGQHANTISLKVNTGCFELNTVNSLINTASSFDPHSPTDMFKLGASYSLEAYHVEFFNDRDVPEVDLGNIPNLYGVPTTSHTRIHKDHPIEKVIHEVQSSVQTRRITKPTFEKGFLTTVYEVKTYVTLNTYLYACFLSQIEPTSIAKALSDSSWVEVIQEELLQFKLQHVWILVDFPYGKKAIGIKLVFRNKKDERGIVIRNKARLVAQGHRQEEGIDYEEVFAPIATIEAIRLFLAYASFIGFLVYQMDVKSAFLYGTIKEEVYVTQPPGFKDLDHLDKVYKVVKALYGLHQAPRAWHDTLDNYLLSNGFQRGKIDLTFFIKKQRGDILLVQIYVDDIIFGSTNKKLCNAFEKLMKDKF</sequence>
<dbReference type="PANTHER" id="PTHR42648:SF32">
    <property type="entry name" value="RIBONUCLEASE H-LIKE DOMAIN, GAG-PRE-INTEGRASE DOMAIN PROTEIN-RELATED"/>
    <property type="match status" value="1"/>
</dbReference>
<accession>A0A6L2N4V6</accession>
<dbReference type="InterPro" id="IPR013103">
    <property type="entry name" value="RVT_2"/>
</dbReference>
<organism evidence="5">
    <name type="scientific">Tanacetum cinerariifolium</name>
    <name type="common">Dalmatian daisy</name>
    <name type="synonym">Chrysanthemum cinerariifolium</name>
    <dbReference type="NCBI Taxonomy" id="118510"/>
    <lineage>
        <taxon>Eukaryota</taxon>
        <taxon>Viridiplantae</taxon>
        <taxon>Streptophyta</taxon>
        <taxon>Embryophyta</taxon>
        <taxon>Tracheophyta</taxon>
        <taxon>Spermatophyta</taxon>
        <taxon>Magnoliopsida</taxon>
        <taxon>eudicotyledons</taxon>
        <taxon>Gunneridae</taxon>
        <taxon>Pentapetalae</taxon>
        <taxon>asterids</taxon>
        <taxon>campanulids</taxon>
        <taxon>Asterales</taxon>
        <taxon>Asteraceae</taxon>
        <taxon>Asteroideae</taxon>
        <taxon>Anthemideae</taxon>
        <taxon>Anthemidinae</taxon>
        <taxon>Tanacetum</taxon>
    </lineage>
</organism>
<dbReference type="PROSITE" id="PS50994">
    <property type="entry name" value="INTEGRASE"/>
    <property type="match status" value="1"/>
</dbReference>
<evidence type="ECO:0000256" key="2">
    <source>
        <dbReference type="ARBA" id="ARBA00022801"/>
    </source>
</evidence>
<gene>
    <name evidence="5" type="ORF">Tci_052617</name>
</gene>
<reference evidence="5" key="1">
    <citation type="journal article" date="2019" name="Sci. Rep.">
        <title>Draft genome of Tanacetum cinerariifolium, the natural source of mosquito coil.</title>
        <authorList>
            <person name="Yamashiro T."/>
            <person name="Shiraishi A."/>
            <person name="Satake H."/>
            <person name="Nakayama K."/>
        </authorList>
    </citation>
    <scope>NUCLEOTIDE SEQUENCE</scope>
</reference>
<dbReference type="InterPro" id="IPR039537">
    <property type="entry name" value="Retrotran_Ty1/copia-like"/>
</dbReference>
<dbReference type="AlphaFoldDB" id="A0A6L2N4V6"/>
<proteinExistence type="predicted"/>
<evidence type="ECO:0000313" key="5">
    <source>
        <dbReference type="EMBL" id="GEU80639.1"/>
    </source>
</evidence>
<dbReference type="SUPFAM" id="SSF56672">
    <property type="entry name" value="DNA/RNA polymerases"/>
    <property type="match status" value="1"/>
</dbReference>
<feature type="domain" description="Integrase catalytic" evidence="4">
    <location>
        <begin position="474"/>
        <end position="635"/>
    </location>
</feature>
<dbReference type="EMBL" id="BKCJ010008116">
    <property type="protein sequence ID" value="GEU80639.1"/>
    <property type="molecule type" value="Genomic_DNA"/>
</dbReference>
<dbReference type="InterPro" id="IPR036397">
    <property type="entry name" value="RNaseH_sf"/>
</dbReference>
<feature type="region of interest" description="Disordered" evidence="3">
    <location>
        <begin position="250"/>
        <end position="275"/>
    </location>
</feature>
<evidence type="ECO:0000256" key="3">
    <source>
        <dbReference type="SAM" id="MobiDB-lite"/>
    </source>
</evidence>
<dbReference type="Pfam" id="PF07727">
    <property type="entry name" value="RVT_2"/>
    <property type="match status" value="1"/>
</dbReference>
<comment type="caution">
    <text evidence="5">The sequence shown here is derived from an EMBL/GenBank/DDBJ whole genome shotgun (WGS) entry which is preliminary data.</text>
</comment>
<keyword evidence="2" id="KW-0378">Hydrolase</keyword>
<dbReference type="GO" id="GO:0003676">
    <property type="term" value="F:nucleic acid binding"/>
    <property type="evidence" value="ECO:0007669"/>
    <property type="project" value="InterPro"/>
</dbReference>
<dbReference type="InterPro" id="IPR001584">
    <property type="entry name" value="Integrase_cat-core"/>
</dbReference>
<dbReference type="GO" id="GO:0015074">
    <property type="term" value="P:DNA integration"/>
    <property type="evidence" value="ECO:0007669"/>
    <property type="project" value="InterPro"/>
</dbReference>
<keyword evidence="1" id="KW-0479">Metal-binding</keyword>